<accession>A0AAW3F492</accession>
<dbReference type="RefSeq" id="WP_230676357.1">
    <property type="nucleotide sequence ID" value="NZ_KN150850.1"/>
</dbReference>
<evidence type="ECO:0000313" key="1">
    <source>
        <dbReference type="EMBL" id="KGC15032.1"/>
    </source>
</evidence>
<sequence length="254" mass="26199">MLHLIDMAIVSTAFRNSYDLAFQVSPIILVGGIAANTLGGMLPLIALTGQLAGFVQGTLSSGGLNTDDFFASFITVPGSTLVSQQIATYPFANQSVAANATIQQPLNISLRMIAPVKDTAGYLTKTAIWTALKTSITAHNAAGGLYHVATPAYIYTNCLLTQVTDATGGGTKQQQVEAQWDFIQPLVTQQQATNALNGLMSKLNSGAAISGSAPAAGSSFWSSVATAVGSAAQSAVQNVNQVAGVVNQYLSSPL</sequence>
<comment type="caution">
    <text evidence="1">The sequence shown here is derived from an EMBL/GenBank/DDBJ whole genome shotgun (WGS) entry which is preliminary data.</text>
</comment>
<protein>
    <submittedName>
        <fullName evidence="1">Uncharacterized protein</fullName>
    </submittedName>
</protein>
<proteinExistence type="predicted"/>
<gene>
    <name evidence="1" type="ORF">DM48_377</name>
</gene>
<evidence type="ECO:0000313" key="2">
    <source>
        <dbReference type="Proteomes" id="UP000029590"/>
    </source>
</evidence>
<dbReference type="AlphaFoldDB" id="A0AAW3F492"/>
<organism evidence="1 2">
    <name type="scientific">Burkholderia gladioli</name>
    <name type="common">Pseudomonas marginata</name>
    <name type="synonym">Phytomonas marginata</name>
    <dbReference type="NCBI Taxonomy" id="28095"/>
    <lineage>
        <taxon>Bacteria</taxon>
        <taxon>Pseudomonadati</taxon>
        <taxon>Pseudomonadota</taxon>
        <taxon>Betaproteobacteria</taxon>
        <taxon>Burkholderiales</taxon>
        <taxon>Burkholderiaceae</taxon>
        <taxon>Burkholderia</taxon>
    </lineage>
</organism>
<dbReference type="EMBL" id="JPGG01000016">
    <property type="protein sequence ID" value="KGC15032.1"/>
    <property type="molecule type" value="Genomic_DNA"/>
</dbReference>
<dbReference type="Proteomes" id="UP000029590">
    <property type="component" value="Unassembled WGS sequence"/>
</dbReference>
<name>A0AAW3F492_BURGA</name>
<reference evidence="1 2" key="1">
    <citation type="submission" date="2014-04" db="EMBL/GenBank/DDBJ databases">
        <authorList>
            <person name="Bishop-Lilly K.A."/>
            <person name="Broomall S.M."/>
            <person name="Chain P.S."/>
            <person name="Chertkov O."/>
            <person name="Coyne S.R."/>
            <person name="Daligault H.E."/>
            <person name="Davenport K.W."/>
            <person name="Erkkila T."/>
            <person name="Frey K.G."/>
            <person name="Gibbons H.S."/>
            <person name="Gu W."/>
            <person name="Jaissle J."/>
            <person name="Johnson S.L."/>
            <person name="Koroleva G.I."/>
            <person name="Ladner J.T."/>
            <person name="Lo C.-C."/>
            <person name="Minogue T.D."/>
            <person name="Munk C."/>
            <person name="Palacios G.F."/>
            <person name="Redden C.L."/>
            <person name="Rosenzweig C.N."/>
            <person name="Scholz M.B."/>
            <person name="Teshima H."/>
            <person name="Xu Y."/>
        </authorList>
    </citation>
    <scope>NUCLEOTIDE SEQUENCE [LARGE SCALE GENOMIC DNA]</scope>
    <source>
        <strain evidence="2">gladioli</strain>
    </source>
</reference>